<feature type="domain" description="SH3" evidence="4">
    <location>
        <begin position="29"/>
        <end position="66"/>
    </location>
</feature>
<gene>
    <name evidence="5" type="ORF">VP01_393g5</name>
</gene>
<dbReference type="InterPro" id="IPR001452">
    <property type="entry name" value="SH3_domain"/>
</dbReference>
<dbReference type="Gene3D" id="2.30.30.40">
    <property type="entry name" value="SH3 Domains"/>
    <property type="match status" value="1"/>
</dbReference>
<accession>A0A0L6UUE4</accession>
<dbReference type="VEuPathDB" id="FungiDB:VP01_393g5"/>
<evidence type="ECO:0000256" key="2">
    <source>
        <dbReference type="PROSITE-ProRule" id="PRU00192"/>
    </source>
</evidence>
<reference evidence="5 6" key="1">
    <citation type="submission" date="2015-08" db="EMBL/GenBank/DDBJ databases">
        <title>Next Generation Sequencing and Analysis of the Genome of Puccinia sorghi L Schw, the Causal Agent of Maize Common Rust.</title>
        <authorList>
            <person name="Rochi L."/>
            <person name="Burguener G."/>
            <person name="Darino M."/>
            <person name="Turjanski A."/>
            <person name="Kreff E."/>
            <person name="Dieguez M.J."/>
            <person name="Sacco F."/>
        </authorList>
    </citation>
    <scope>NUCLEOTIDE SEQUENCE [LARGE SCALE GENOMIC DNA]</scope>
    <source>
        <strain evidence="5 6">RO10H11247</strain>
    </source>
</reference>
<dbReference type="AlphaFoldDB" id="A0A0L6UUE4"/>
<dbReference type="SUPFAM" id="SSF50044">
    <property type="entry name" value="SH3-domain"/>
    <property type="match status" value="1"/>
</dbReference>
<dbReference type="Pfam" id="PF00018">
    <property type="entry name" value="SH3_1"/>
    <property type="match status" value="1"/>
</dbReference>
<evidence type="ECO:0000256" key="1">
    <source>
        <dbReference type="ARBA" id="ARBA00022443"/>
    </source>
</evidence>
<feature type="region of interest" description="Disordered" evidence="3">
    <location>
        <begin position="1"/>
        <end position="25"/>
    </location>
</feature>
<dbReference type="Proteomes" id="UP000037035">
    <property type="component" value="Unassembled WGS sequence"/>
</dbReference>
<evidence type="ECO:0000259" key="4">
    <source>
        <dbReference type="PROSITE" id="PS50002"/>
    </source>
</evidence>
<name>A0A0L6UUE4_9BASI</name>
<evidence type="ECO:0000313" key="6">
    <source>
        <dbReference type="Proteomes" id="UP000037035"/>
    </source>
</evidence>
<protein>
    <recommendedName>
        <fullName evidence="4">SH3 domain-containing protein</fullName>
    </recommendedName>
</protein>
<dbReference type="OrthoDB" id="10255964at2759"/>
<organism evidence="5 6">
    <name type="scientific">Puccinia sorghi</name>
    <dbReference type="NCBI Taxonomy" id="27349"/>
    <lineage>
        <taxon>Eukaryota</taxon>
        <taxon>Fungi</taxon>
        <taxon>Dikarya</taxon>
        <taxon>Basidiomycota</taxon>
        <taxon>Pucciniomycotina</taxon>
        <taxon>Pucciniomycetes</taxon>
        <taxon>Pucciniales</taxon>
        <taxon>Pucciniaceae</taxon>
        <taxon>Puccinia</taxon>
    </lineage>
</organism>
<sequence>MEPTTLDQPHPIIHQDSNNSNNSHRLSLPSSFFVEALYPFNGEDTASLSFQKGDIIEVLTQLPSVK</sequence>
<evidence type="ECO:0000313" key="5">
    <source>
        <dbReference type="EMBL" id="KNZ51475.1"/>
    </source>
</evidence>
<dbReference type="STRING" id="27349.A0A0L6UUE4"/>
<keyword evidence="6" id="KW-1185">Reference proteome</keyword>
<dbReference type="PROSITE" id="PS50002">
    <property type="entry name" value="SH3"/>
    <property type="match status" value="1"/>
</dbReference>
<evidence type="ECO:0000256" key="3">
    <source>
        <dbReference type="SAM" id="MobiDB-lite"/>
    </source>
</evidence>
<dbReference type="InterPro" id="IPR036028">
    <property type="entry name" value="SH3-like_dom_sf"/>
</dbReference>
<comment type="caution">
    <text evidence="5">The sequence shown here is derived from an EMBL/GenBank/DDBJ whole genome shotgun (WGS) entry which is preliminary data.</text>
</comment>
<dbReference type="EMBL" id="LAVV01008990">
    <property type="protein sequence ID" value="KNZ51475.1"/>
    <property type="molecule type" value="Genomic_DNA"/>
</dbReference>
<proteinExistence type="predicted"/>
<keyword evidence="1 2" id="KW-0728">SH3 domain</keyword>